<evidence type="ECO:0000313" key="1">
    <source>
        <dbReference type="EMBL" id="KAK6192592.1"/>
    </source>
</evidence>
<reference evidence="1 2" key="1">
    <citation type="submission" date="2024-01" db="EMBL/GenBank/DDBJ databases">
        <title>The genome of the rayed Mediterranean limpet Patella caerulea (Linnaeus, 1758).</title>
        <authorList>
            <person name="Anh-Thu Weber A."/>
            <person name="Halstead-Nussloch G."/>
        </authorList>
    </citation>
    <scope>NUCLEOTIDE SEQUENCE [LARGE SCALE GENOMIC DNA]</scope>
    <source>
        <strain evidence="1">AATW-2023a</strain>
        <tissue evidence="1">Whole specimen</tissue>
    </source>
</reference>
<gene>
    <name evidence="1" type="ORF">SNE40_004036</name>
</gene>
<dbReference type="InterPro" id="IPR011029">
    <property type="entry name" value="DEATH-like_dom_sf"/>
</dbReference>
<dbReference type="Gene3D" id="1.10.533.10">
    <property type="entry name" value="Death Domain, Fas"/>
    <property type="match status" value="1"/>
</dbReference>
<organism evidence="1 2">
    <name type="scientific">Patella caerulea</name>
    <name type="common">Rayed Mediterranean limpet</name>
    <dbReference type="NCBI Taxonomy" id="87958"/>
    <lineage>
        <taxon>Eukaryota</taxon>
        <taxon>Metazoa</taxon>
        <taxon>Spiralia</taxon>
        <taxon>Lophotrochozoa</taxon>
        <taxon>Mollusca</taxon>
        <taxon>Gastropoda</taxon>
        <taxon>Patellogastropoda</taxon>
        <taxon>Patelloidea</taxon>
        <taxon>Patellidae</taxon>
        <taxon>Patella</taxon>
    </lineage>
</organism>
<comment type="caution">
    <text evidence="1">The sequence shown here is derived from an EMBL/GenBank/DDBJ whole genome shotgun (WGS) entry which is preliminary data.</text>
</comment>
<name>A0AAN8K987_PATCE</name>
<proteinExistence type="predicted"/>
<evidence type="ECO:0000313" key="2">
    <source>
        <dbReference type="Proteomes" id="UP001347796"/>
    </source>
</evidence>
<dbReference type="EMBL" id="JAZGQO010000002">
    <property type="protein sequence ID" value="KAK6192592.1"/>
    <property type="molecule type" value="Genomic_DNA"/>
</dbReference>
<dbReference type="Proteomes" id="UP001347796">
    <property type="component" value="Unassembled WGS sequence"/>
</dbReference>
<protein>
    <submittedName>
        <fullName evidence="1">Uncharacterized protein</fullName>
    </submittedName>
</protein>
<sequence length="117" mass="13322">MDPGANLQNHVAILTRNSELLRDTLADGIESIARKLNERFVLKDHQLRRILEVAAKHPEDGVSELIAIIKHSQWHFDEFIQFLSEEGYTELVQKLKGTGSADVGTTEEGRFEHLIKF</sequence>
<keyword evidence="2" id="KW-1185">Reference proteome</keyword>
<dbReference type="AlphaFoldDB" id="A0AAN8K987"/>
<accession>A0AAN8K987</accession>